<dbReference type="InterPro" id="IPR002508">
    <property type="entry name" value="MurNAc-LAA_cat"/>
</dbReference>
<dbReference type="Pfam" id="PF05036">
    <property type="entry name" value="SPOR"/>
    <property type="match status" value="1"/>
</dbReference>
<dbReference type="Gene3D" id="3.40.630.40">
    <property type="entry name" value="Zn-dependent exopeptidases"/>
    <property type="match status" value="1"/>
</dbReference>
<dbReference type="EMBL" id="LN650648">
    <property type="protein sequence ID" value="CEI73164.1"/>
    <property type="molecule type" value="Genomic_DNA"/>
</dbReference>
<protein>
    <submittedName>
        <fullName evidence="3">Sporulation-related domain</fullName>
    </submittedName>
</protein>
<proteinExistence type="predicted"/>
<dbReference type="Proteomes" id="UP000245695">
    <property type="component" value="Chromosome 1"/>
</dbReference>
<dbReference type="CDD" id="cd02696">
    <property type="entry name" value="MurNAc-LAA"/>
    <property type="match status" value="1"/>
</dbReference>
<dbReference type="GO" id="GO:0009253">
    <property type="term" value="P:peptidoglycan catabolic process"/>
    <property type="evidence" value="ECO:0007669"/>
    <property type="project" value="InterPro"/>
</dbReference>
<organism evidence="3 4">
    <name type="scientific">Romboutsia hominis</name>
    <dbReference type="NCBI Taxonomy" id="1507512"/>
    <lineage>
        <taxon>Bacteria</taxon>
        <taxon>Bacillati</taxon>
        <taxon>Bacillota</taxon>
        <taxon>Clostridia</taxon>
        <taxon>Peptostreptococcales</taxon>
        <taxon>Peptostreptococcaceae</taxon>
        <taxon>Romboutsia</taxon>
    </lineage>
</organism>
<dbReference type="SMART" id="SM00646">
    <property type="entry name" value="Ami_3"/>
    <property type="match status" value="1"/>
</dbReference>
<dbReference type="KEGG" id="rhom:FRIFI_1631"/>
<dbReference type="PANTHER" id="PTHR30404">
    <property type="entry name" value="N-ACETYLMURAMOYL-L-ALANINE AMIDASE"/>
    <property type="match status" value="1"/>
</dbReference>
<evidence type="ECO:0000313" key="3">
    <source>
        <dbReference type="EMBL" id="CEI73164.1"/>
    </source>
</evidence>
<feature type="domain" description="MurNAc-LAA" evidence="2">
    <location>
        <begin position="64"/>
        <end position="170"/>
    </location>
</feature>
<keyword evidence="1" id="KW-0378">Hydrolase</keyword>
<reference evidence="3 4" key="1">
    <citation type="submission" date="2014-09" db="EMBL/GenBank/DDBJ databases">
        <authorList>
            <person name="Hornung B.V."/>
        </authorList>
    </citation>
    <scope>NUCLEOTIDE SEQUENCE [LARGE SCALE GENOMIC DNA]</scope>
    <source>
        <strain evidence="3 4">FRIFI</strain>
    </source>
</reference>
<evidence type="ECO:0000259" key="2">
    <source>
        <dbReference type="SMART" id="SM00646"/>
    </source>
</evidence>
<dbReference type="PANTHER" id="PTHR30404:SF0">
    <property type="entry name" value="N-ACETYLMURAMOYL-L-ALANINE AMIDASE AMIC"/>
    <property type="match status" value="1"/>
</dbReference>
<dbReference type="GO" id="GO:0008745">
    <property type="term" value="F:N-acetylmuramoyl-L-alanine amidase activity"/>
    <property type="evidence" value="ECO:0007669"/>
    <property type="project" value="InterPro"/>
</dbReference>
<dbReference type="InterPro" id="IPR050695">
    <property type="entry name" value="N-acetylmuramoyl_amidase_3"/>
</dbReference>
<accession>A0A2P2BVP7</accession>
<dbReference type="InterPro" id="IPR036680">
    <property type="entry name" value="SPOR-like_sf"/>
</dbReference>
<evidence type="ECO:0000256" key="1">
    <source>
        <dbReference type="ARBA" id="ARBA00022801"/>
    </source>
</evidence>
<sequence length="234" mass="26542">MVKKVYIDPGHGGNDSGAIGINNLYEKNINIEVSKKVEKLLKKQGIEVRLSRSEDKTISLEDRVSDANSWGADCFVSIHCNSFNGTANGIETYSHTSSTKDLANYIHEELLKTKAYTKNRGVKTANFYVIRNTNMRACLIELAFIDNQEDYKILTQKQEALADGIARGICRYLNITYTPVDNDVNKPITPIDNRDTLYRVVCGSYNNRLNAEKRIEELKEKGFNDAFIVIYKKE</sequence>
<dbReference type="Pfam" id="PF01520">
    <property type="entry name" value="Amidase_3"/>
    <property type="match status" value="1"/>
</dbReference>
<dbReference type="RefSeq" id="WP_166505569.1">
    <property type="nucleotide sequence ID" value="NZ_LN650648.1"/>
</dbReference>
<dbReference type="Gene3D" id="3.30.70.1070">
    <property type="entry name" value="Sporulation related repeat"/>
    <property type="match status" value="1"/>
</dbReference>
<name>A0A2P2BVP7_9FIRM</name>
<dbReference type="InterPro" id="IPR007730">
    <property type="entry name" value="SPOR-like_dom"/>
</dbReference>
<dbReference type="GO" id="GO:0030288">
    <property type="term" value="C:outer membrane-bounded periplasmic space"/>
    <property type="evidence" value="ECO:0007669"/>
    <property type="project" value="TreeGrafter"/>
</dbReference>
<dbReference type="SUPFAM" id="SSF110997">
    <property type="entry name" value="Sporulation related repeat"/>
    <property type="match status" value="1"/>
</dbReference>
<dbReference type="AlphaFoldDB" id="A0A2P2BVP7"/>
<gene>
    <name evidence="3" type="ORF">FRIFI_1631</name>
</gene>
<dbReference type="GO" id="GO:0042834">
    <property type="term" value="F:peptidoglycan binding"/>
    <property type="evidence" value="ECO:0007669"/>
    <property type="project" value="InterPro"/>
</dbReference>
<evidence type="ECO:0000313" key="4">
    <source>
        <dbReference type="Proteomes" id="UP000245695"/>
    </source>
</evidence>
<dbReference type="SUPFAM" id="SSF53187">
    <property type="entry name" value="Zn-dependent exopeptidases"/>
    <property type="match status" value="1"/>
</dbReference>
<keyword evidence="4" id="KW-1185">Reference proteome</keyword>